<feature type="compositionally biased region" description="Basic residues" evidence="1">
    <location>
        <begin position="144"/>
        <end position="154"/>
    </location>
</feature>
<feature type="region of interest" description="Disordered" evidence="1">
    <location>
        <begin position="42"/>
        <end position="170"/>
    </location>
</feature>
<evidence type="ECO:0000313" key="2">
    <source>
        <dbReference type="EMBL" id="KAJ7763858.1"/>
    </source>
</evidence>
<proteinExistence type="predicted"/>
<name>A0AAD7NJK7_9AGAR</name>
<protein>
    <submittedName>
        <fullName evidence="2">Uncharacterized protein</fullName>
    </submittedName>
</protein>
<gene>
    <name evidence="2" type="ORF">B0H16DRAFT_1455106</name>
</gene>
<feature type="compositionally biased region" description="Low complexity" evidence="1">
    <location>
        <begin position="92"/>
        <end position="108"/>
    </location>
</feature>
<feature type="compositionally biased region" description="Basic residues" evidence="1">
    <location>
        <begin position="121"/>
        <end position="134"/>
    </location>
</feature>
<evidence type="ECO:0000313" key="3">
    <source>
        <dbReference type="Proteomes" id="UP001215598"/>
    </source>
</evidence>
<organism evidence="2 3">
    <name type="scientific">Mycena metata</name>
    <dbReference type="NCBI Taxonomy" id="1033252"/>
    <lineage>
        <taxon>Eukaryota</taxon>
        <taxon>Fungi</taxon>
        <taxon>Dikarya</taxon>
        <taxon>Basidiomycota</taxon>
        <taxon>Agaricomycotina</taxon>
        <taxon>Agaricomycetes</taxon>
        <taxon>Agaricomycetidae</taxon>
        <taxon>Agaricales</taxon>
        <taxon>Marasmiineae</taxon>
        <taxon>Mycenaceae</taxon>
        <taxon>Mycena</taxon>
    </lineage>
</organism>
<sequence>MFGGSWQGIDVHHTWVHAYGVPLNTPVPPYVPQHLHKCRNVRNDGYGRAYGPPPRFDHHARSPPQYGRQDSSPRRHSASPPPRRQPTSSYLRRSTPSTSHTSSRQSPSPRRRRSPSPQRIHDHRGRGRGGRGRTRQSDKEGRLRRNALRTKHGPWIRTVHPPDINIAERDSDGHPICPLERKAGDPDDFGSDNEVVVLPPNWNAKESLRRTEALQTECVKASERLVPSGEAGLWRNLSVTTVHQAENILCWVRRMEPTALAFMTHLAHVLRSNPTILRTACEIYLLSKESAARATYWTLTMGDNKPPKAVPLERETSTNFDNSTKVYLGFATLGDDNTIVLIAERGGKGSVQSGTHLKMNVAISQYEQIPAKDWPLGLRISATQFAMTLVYDYASPYPPDVAVWYTINALSPRRTRKGTLIQRHNFFELLMRILLVAGTFFRITNLGGYRDADLPLEHYPFRTNNITASLVVSWLIQHGIRKDGDAIRYMEDFAHARRNLHEGENNPTAIITYKLGDWPHNAEEMLALSEGKVTKWADLQHAMLQEHVTTNYPAHPADAMEDVPKKSGIGALIHKLIPTLHYIHEEQVLLAFKETKPCTLEHLTFKITRQLAERAGREAAIYASFPLTFSNCRRLRDPINFTCEGWFPGERDTFDDLPELVPN</sequence>
<reference evidence="2" key="1">
    <citation type="submission" date="2023-03" db="EMBL/GenBank/DDBJ databases">
        <title>Massive genome expansion in bonnet fungi (Mycena s.s.) driven by repeated elements and novel gene families across ecological guilds.</title>
        <authorList>
            <consortium name="Lawrence Berkeley National Laboratory"/>
            <person name="Harder C.B."/>
            <person name="Miyauchi S."/>
            <person name="Viragh M."/>
            <person name="Kuo A."/>
            <person name="Thoen E."/>
            <person name="Andreopoulos B."/>
            <person name="Lu D."/>
            <person name="Skrede I."/>
            <person name="Drula E."/>
            <person name="Henrissat B."/>
            <person name="Morin E."/>
            <person name="Kohler A."/>
            <person name="Barry K."/>
            <person name="LaButti K."/>
            <person name="Morin E."/>
            <person name="Salamov A."/>
            <person name="Lipzen A."/>
            <person name="Mereny Z."/>
            <person name="Hegedus B."/>
            <person name="Baldrian P."/>
            <person name="Stursova M."/>
            <person name="Weitz H."/>
            <person name="Taylor A."/>
            <person name="Grigoriev I.V."/>
            <person name="Nagy L.G."/>
            <person name="Martin F."/>
            <person name="Kauserud H."/>
        </authorList>
    </citation>
    <scope>NUCLEOTIDE SEQUENCE</scope>
    <source>
        <strain evidence="2">CBHHK182m</strain>
    </source>
</reference>
<comment type="caution">
    <text evidence="2">The sequence shown here is derived from an EMBL/GenBank/DDBJ whole genome shotgun (WGS) entry which is preliminary data.</text>
</comment>
<keyword evidence="3" id="KW-1185">Reference proteome</keyword>
<dbReference type="Proteomes" id="UP001215598">
    <property type="component" value="Unassembled WGS sequence"/>
</dbReference>
<dbReference type="EMBL" id="JARKIB010000029">
    <property type="protein sequence ID" value="KAJ7763858.1"/>
    <property type="molecule type" value="Genomic_DNA"/>
</dbReference>
<dbReference type="AlphaFoldDB" id="A0AAD7NJK7"/>
<accession>A0AAD7NJK7</accession>
<evidence type="ECO:0000256" key="1">
    <source>
        <dbReference type="SAM" id="MobiDB-lite"/>
    </source>
</evidence>